<dbReference type="AlphaFoldDB" id="A0A4Q7YPJ4"/>
<proteinExistence type="predicted"/>
<reference evidence="2 3" key="1">
    <citation type="submission" date="2019-02" db="EMBL/GenBank/DDBJ databases">
        <title>Genomic Encyclopedia of Type Strains, Phase IV (KMG-IV): sequencing the most valuable type-strain genomes for metagenomic binning, comparative biology and taxonomic classification.</title>
        <authorList>
            <person name="Goeker M."/>
        </authorList>
    </citation>
    <scope>NUCLEOTIDE SEQUENCE [LARGE SCALE GENOMIC DNA]</scope>
    <source>
        <strain evidence="2 3">DSM 105135</strain>
    </source>
</reference>
<comment type="caution">
    <text evidence="2">The sequence shown here is derived from an EMBL/GenBank/DDBJ whole genome shotgun (WGS) entry which is preliminary data.</text>
</comment>
<dbReference type="EMBL" id="SHKX01000013">
    <property type="protein sequence ID" value="RZU38625.1"/>
    <property type="molecule type" value="Genomic_DNA"/>
</dbReference>
<organism evidence="2 3">
    <name type="scientific">Fluviicoccus keumensis</name>
    <dbReference type="NCBI Taxonomy" id="1435465"/>
    <lineage>
        <taxon>Bacteria</taxon>
        <taxon>Pseudomonadati</taxon>
        <taxon>Pseudomonadota</taxon>
        <taxon>Gammaproteobacteria</taxon>
        <taxon>Moraxellales</taxon>
        <taxon>Moraxellaceae</taxon>
        <taxon>Fluviicoccus</taxon>
    </lineage>
</organism>
<evidence type="ECO:0000313" key="2">
    <source>
        <dbReference type="EMBL" id="RZU38625.1"/>
    </source>
</evidence>
<evidence type="ECO:0000256" key="1">
    <source>
        <dbReference type="SAM" id="SignalP"/>
    </source>
</evidence>
<evidence type="ECO:0008006" key="4">
    <source>
        <dbReference type="Google" id="ProtNLM"/>
    </source>
</evidence>
<protein>
    <recommendedName>
        <fullName evidence="4">START domain-containing protein</fullName>
    </recommendedName>
</protein>
<dbReference type="Gene3D" id="3.30.530.20">
    <property type="match status" value="1"/>
</dbReference>
<gene>
    <name evidence="2" type="ORF">EV700_2560</name>
</gene>
<feature type="signal peptide" evidence="1">
    <location>
        <begin position="1"/>
        <end position="26"/>
    </location>
</feature>
<dbReference type="OrthoDB" id="5734556at2"/>
<name>A0A4Q7YPJ4_9GAMM</name>
<accession>A0A4Q7YPJ4</accession>
<dbReference type="RefSeq" id="WP_130414351.1">
    <property type="nucleotide sequence ID" value="NZ_SHKX01000013.1"/>
</dbReference>
<evidence type="ECO:0000313" key="3">
    <source>
        <dbReference type="Proteomes" id="UP000292423"/>
    </source>
</evidence>
<keyword evidence="1" id="KW-0732">Signal</keyword>
<dbReference type="Proteomes" id="UP000292423">
    <property type="component" value="Unassembled WGS sequence"/>
</dbReference>
<feature type="chain" id="PRO_5020622587" description="START domain-containing protein" evidence="1">
    <location>
        <begin position="27"/>
        <end position="243"/>
    </location>
</feature>
<dbReference type="SUPFAM" id="SSF55961">
    <property type="entry name" value="Bet v1-like"/>
    <property type="match status" value="1"/>
</dbReference>
<dbReference type="InterPro" id="IPR023393">
    <property type="entry name" value="START-like_dom_sf"/>
</dbReference>
<keyword evidence="3" id="KW-1185">Reference proteome</keyword>
<sequence length="243" mass="27935">MTKTRRPGLTVCLLALTLALPTAVFAAADDDDSDLAELQPKLGNEWVPVKNDRRRGIKTWVKQEDGKRYRSFKVEAALKGRLSDFVRTVLDFENYPRWYWEVMDVKLLRRISPTEYQLYMKHRAPHSVPNRDVPALLRIEPQTATNRTLTVAVRAIPDLVPEHPPFIRMRAEDMIIRVTPIDRETLRLEAEGYVDPGGKAPNWAINFIQRSAPYMIVLGSQRVMESGDFGKQKIPFPVFEYGD</sequence>